<dbReference type="Gene3D" id="3.20.20.100">
    <property type="entry name" value="NADP-dependent oxidoreductase domain"/>
    <property type="match status" value="1"/>
</dbReference>
<sequence length="67" mass="7366">MPSKQPCRPVTGTSTPPPRTANEREVGEVIAKSGLDRSEVFIETKIWISDYGYDSTASRTVLTCHTP</sequence>
<name>A0A919SQQ6_9ACTN</name>
<dbReference type="InterPro" id="IPR036812">
    <property type="entry name" value="NAD(P)_OxRdtase_dom_sf"/>
</dbReference>
<feature type="region of interest" description="Disordered" evidence="1">
    <location>
        <begin position="1"/>
        <end position="23"/>
    </location>
</feature>
<reference evidence="2" key="1">
    <citation type="submission" date="2021-03" db="EMBL/GenBank/DDBJ databases">
        <title>Whole genome shotgun sequence of Actinoplanes consettensis NBRC 14913.</title>
        <authorList>
            <person name="Komaki H."/>
            <person name="Tamura T."/>
        </authorList>
    </citation>
    <scope>NUCLEOTIDE SEQUENCE</scope>
    <source>
        <strain evidence="2">NBRC 14913</strain>
    </source>
</reference>
<proteinExistence type="predicted"/>
<gene>
    <name evidence="2" type="ORF">Aco04nite_52190</name>
</gene>
<evidence type="ECO:0000256" key="1">
    <source>
        <dbReference type="SAM" id="MobiDB-lite"/>
    </source>
</evidence>
<dbReference type="AlphaFoldDB" id="A0A919SQQ6"/>
<evidence type="ECO:0000313" key="3">
    <source>
        <dbReference type="Proteomes" id="UP000680865"/>
    </source>
</evidence>
<protein>
    <submittedName>
        <fullName evidence="2">Uncharacterized protein</fullName>
    </submittedName>
</protein>
<comment type="caution">
    <text evidence="2">The sequence shown here is derived from an EMBL/GenBank/DDBJ whole genome shotgun (WGS) entry which is preliminary data.</text>
</comment>
<organism evidence="2 3">
    <name type="scientific">Winogradskya consettensis</name>
    <dbReference type="NCBI Taxonomy" id="113560"/>
    <lineage>
        <taxon>Bacteria</taxon>
        <taxon>Bacillati</taxon>
        <taxon>Actinomycetota</taxon>
        <taxon>Actinomycetes</taxon>
        <taxon>Micromonosporales</taxon>
        <taxon>Micromonosporaceae</taxon>
        <taxon>Winogradskya</taxon>
    </lineage>
</organism>
<keyword evidence="3" id="KW-1185">Reference proteome</keyword>
<evidence type="ECO:0000313" key="2">
    <source>
        <dbReference type="EMBL" id="GIM76792.1"/>
    </source>
</evidence>
<dbReference type="Proteomes" id="UP000680865">
    <property type="component" value="Unassembled WGS sequence"/>
</dbReference>
<accession>A0A919SQQ6</accession>
<dbReference type="SUPFAM" id="SSF51430">
    <property type="entry name" value="NAD(P)-linked oxidoreductase"/>
    <property type="match status" value="1"/>
</dbReference>
<dbReference type="EMBL" id="BOQP01000028">
    <property type="protein sequence ID" value="GIM76792.1"/>
    <property type="molecule type" value="Genomic_DNA"/>
</dbReference>